<name>A0ABQ5I0Z9_9ASTR</name>
<dbReference type="Pfam" id="PF14223">
    <property type="entry name" value="Retrotran_gag_2"/>
    <property type="match status" value="1"/>
</dbReference>
<dbReference type="EMBL" id="BQNB010020226">
    <property type="protein sequence ID" value="GJT93695.1"/>
    <property type="molecule type" value="Genomic_DNA"/>
</dbReference>
<dbReference type="SUPFAM" id="SSF90229">
    <property type="entry name" value="CCCH zinc finger"/>
    <property type="match status" value="1"/>
</dbReference>
<dbReference type="PANTHER" id="PTHR47481:SF41">
    <property type="entry name" value="COPIA-LIKE POLYPROTEIN_RETROTRANSPOSON"/>
    <property type="match status" value="1"/>
</dbReference>
<organism evidence="6 7">
    <name type="scientific">Tanacetum coccineum</name>
    <dbReference type="NCBI Taxonomy" id="301880"/>
    <lineage>
        <taxon>Eukaryota</taxon>
        <taxon>Viridiplantae</taxon>
        <taxon>Streptophyta</taxon>
        <taxon>Embryophyta</taxon>
        <taxon>Tracheophyta</taxon>
        <taxon>Spermatophyta</taxon>
        <taxon>Magnoliopsida</taxon>
        <taxon>eudicotyledons</taxon>
        <taxon>Gunneridae</taxon>
        <taxon>Pentapetalae</taxon>
        <taxon>asterids</taxon>
        <taxon>campanulids</taxon>
        <taxon>Asterales</taxon>
        <taxon>Asteraceae</taxon>
        <taxon>Asteroideae</taxon>
        <taxon>Anthemideae</taxon>
        <taxon>Anthemidinae</taxon>
        <taxon>Tanacetum</taxon>
    </lineage>
</organism>
<feature type="zinc finger region" description="C3H1-type" evidence="4">
    <location>
        <begin position="230"/>
        <end position="256"/>
    </location>
</feature>
<evidence type="ECO:0000256" key="4">
    <source>
        <dbReference type="PROSITE-ProRule" id="PRU00723"/>
    </source>
</evidence>
<evidence type="ECO:0000256" key="2">
    <source>
        <dbReference type="ARBA" id="ARBA00022771"/>
    </source>
</evidence>
<gene>
    <name evidence="6" type="ORF">Tco_1082540</name>
</gene>
<reference evidence="6" key="2">
    <citation type="submission" date="2022-01" db="EMBL/GenBank/DDBJ databases">
        <authorList>
            <person name="Yamashiro T."/>
            <person name="Shiraishi A."/>
            <person name="Satake H."/>
            <person name="Nakayama K."/>
        </authorList>
    </citation>
    <scope>NUCLEOTIDE SEQUENCE</scope>
</reference>
<reference evidence="6" key="1">
    <citation type="journal article" date="2022" name="Int. J. Mol. Sci.">
        <title>Draft Genome of Tanacetum Coccineum: Genomic Comparison of Closely Related Tanacetum-Family Plants.</title>
        <authorList>
            <person name="Yamashiro T."/>
            <person name="Shiraishi A."/>
            <person name="Nakayama K."/>
            <person name="Satake H."/>
        </authorList>
    </citation>
    <scope>NUCLEOTIDE SEQUENCE</scope>
</reference>
<dbReference type="PANTHER" id="PTHR47481">
    <property type="match status" value="1"/>
</dbReference>
<proteinExistence type="predicted"/>
<dbReference type="GO" id="GO:0016301">
    <property type="term" value="F:kinase activity"/>
    <property type="evidence" value="ECO:0007669"/>
    <property type="project" value="UniProtKB-KW"/>
</dbReference>
<dbReference type="InterPro" id="IPR036855">
    <property type="entry name" value="Znf_CCCH_sf"/>
</dbReference>
<accession>A0ABQ5I0Z9</accession>
<comment type="caution">
    <text evidence="6">The sequence shown here is derived from an EMBL/GenBank/DDBJ whole genome shotgun (WGS) entry which is preliminary data.</text>
</comment>
<dbReference type="PROSITE" id="PS50103">
    <property type="entry name" value="ZF_C3H1"/>
    <property type="match status" value="1"/>
</dbReference>
<dbReference type="Gene3D" id="2.30.30.1190">
    <property type="match status" value="1"/>
</dbReference>
<keyword evidence="1 4" id="KW-0479">Metal-binding</keyword>
<keyword evidence="2 4" id="KW-0863">Zinc-finger</keyword>
<evidence type="ECO:0000313" key="7">
    <source>
        <dbReference type="Proteomes" id="UP001151760"/>
    </source>
</evidence>
<protein>
    <submittedName>
        <fullName evidence="6">Hybrid signal transduction histidine kinase M</fullName>
    </submittedName>
</protein>
<sequence>MRIQQRLVVSEQDEFPSSVGLDFRARLDDGRMYSGHLEAKVEVTKLSTGRLVNGSSYDGIDMVIKDLDLELKIDAMMRDFLELVVERPKSAKEAWDLITNIVKDNKRSRTNALKAWLRSIKLGDLSMEAYFRKLESIVTILASIDSPVNGEDVVHYALEGLPDKYDQVCGIMNHKDTFLDLKTARTMLIAKEMRLKSKSQSLPVDSLSSSPMVLMAKSSTSCRPSNPQVKSWRPCFNFTKGTCHFGDGCRFVHDVNVNYSAQSNVETKGSNTEELLLKLLVRLGVSSQSETNNGTTTGSNSHVNTMHASPFAFSTEPTMHVIPSLLPSPYLAT</sequence>
<keyword evidence="6" id="KW-0418">Kinase</keyword>
<evidence type="ECO:0000256" key="3">
    <source>
        <dbReference type="ARBA" id="ARBA00022833"/>
    </source>
</evidence>
<evidence type="ECO:0000313" key="6">
    <source>
        <dbReference type="EMBL" id="GJT93695.1"/>
    </source>
</evidence>
<evidence type="ECO:0000256" key="1">
    <source>
        <dbReference type="ARBA" id="ARBA00022723"/>
    </source>
</evidence>
<keyword evidence="3 4" id="KW-0862">Zinc</keyword>
<keyword evidence="7" id="KW-1185">Reference proteome</keyword>
<keyword evidence="6" id="KW-0808">Transferase</keyword>
<dbReference type="Proteomes" id="UP001151760">
    <property type="component" value="Unassembled WGS sequence"/>
</dbReference>
<dbReference type="InterPro" id="IPR000571">
    <property type="entry name" value="Znf_CCCH"/>
</dbReference>
<evidence type="ECO:0000259" key="5">
    <source>
        <dbReference type="PROSITE" id="PS50103"/>
    </source>
</evidence>
<feature type="domain" description="C3H1-type" evidence="5">
    <location>
        <begin position="230"/>
        <end position="256"/>
    </location>
</feature>